<organism evidence="14 15">
    <name type="scientific">Rousettus aegyptiacus</name>
    <name type="common">Egyptian fruit bat</name>
    <name type="synonym">Pteropus aegyptiacus</name>
    <dbReference type="NCBI Taxonomy" id="9407"/>
    <lineage>
        <taxon>Eukaryota</taxon>
        <taxon>Metazoa</taxon>
        <taxon>Chordata</taxon>
        <taxon>Craniata</taxon>
        <taxon>Vertebrata</taxon>
        <taxon>Euteleostomi</taxon>
        <taxon>Mammalia</taxon>
        <taxon>Eutheria</taxon>
        <taxon>Laurasiatheria</taxon>
        <taxon>Chiroptera</taxon>
        <taxon>Yinpterochiroptera</taxon>
        <taxon>Pteropodoidea</taxon>
        <taxon>Pteropodidae</taxon>
        <taxon>Rousettinae</taxon>
        <taxon>Rousettus</taxon>
    </lineage>
</organism>
<evidence type="ECO:0000256" key="9">
    <source>
        <dbReference type="ARBA" id="ARBA00023002"/>
    </source>
</evidence>
<dbReference type="Pfam" id="PF01180">
    <property type="entry name" value="DHO_dh"/>
    <property type="match status" value="1"/>
</dbReference>
<keyword evidence="10" id="KW-0472">Membrane</keyword>
<dbReference type="PANTHER" id="PTHR48109:SF4">
    <property type="entry name" value="DIHYDROOROTATE DEHYDROGENASE (QUINONE), MITOCHONDRIAL"/>
    <property type="match status" value="1"/>
</dbReference>
<keyword evidence="15" id="KW-1185">Reference proteome</keyword>
<dbReference type="InterPro" id="IPR005719">
    <property type="entry name" value="Dihydroorotate_DH_2"/>
</dbReference>
<dbReference type="InterPro" id="IPR001295">
    <property type="entry name" value="Dihydroorotate_DH_CS"/>
</dbReference>
<dbReference type="PROSITE" id="PS00912">
    <property type="entry name" value="DHODEHASE_2"/>
    <property type="match status" value="1"/>
</dbReference>
<gene>
    <name evidence="14" type="ORF">HJG63_003852</name>
</gene>
<keyword evidence="7" id="KW-0285">Flavoprotein</keyword>
<dbReference type="UniPathway" id="UPA00070">
    <property type="reaction ID" value="UER00946"/>
</dbReference>
<name>A0A7J8CFF1_ROUAE</name>
<dbReference type="GO" id="GO:0006207">
    <property type="term" value="P:'de novo' pyrimidine nucleobase biosynthetic process"/>
    <property type="evidence" value="ECO:0007669"/>
    <property type="project" value="InterPro"/>
</dbReference>
<evidence type="ECO:0000256" key="4">
    <source>
        <dbReference type="ARBA" id="ARBA00005359"/>
    </source>
</evidence>
<evidence type="ECO:0000256" key="8">
    <source>
        <dbReference type="ARBA" id="ARBA00022643"/>
    </source>
</evidence>
<proteinExistence type="inferred from homology"/>
<comment type="caution">
    <text evidence="14">The sequence shown here is derived from an EMBL/GenBank/DDBJ whole genome shotgun (WGS) entry which is preliminary data.</text>
</comment>
<evidence type="ECO:0000259" key="13">
    <source>
        <dbReference type="Pfam" id="PF01180"/>
    </source>
</evidence>
<evidence type="ECO:0000256" key="5">
    <source>
        <dbReference type="ARBA" id="ARBA00012791"/>
    </source>
</evidence>
<comment type="cofactor">
    <cofactor evidence="1">
        <name>FMN</name>
        <dbReference type="ChEBI" id="CHEBI:58210"/>
    </cofactor>
</comment>
<evidence type="ECO:0000256" key="2">
    <source>
        <dbReference type="ARBA" id="ARBA00004370"/>
    </source>
</evidence>
<evidence type="ECO:0000256" key="11">
    <source>
        <dbReference type="ARBA" id="ARBA00033714"/>
    </source>
</evidence>
<dbReference type="InterPro" id="IPR005720">
    <property type="entry name" value="Dihydroorotate_DH_cat"/>
</dbReference>
<dbReference type="Proteomes" id="UP000593571">
    <property type="component" value="Unassembled WGS sequence"/>
</dbReference>
<sequence length="187" mass="20359">MDLIVTGCQWWNTGYGPDSRHRPGSQKVQQARDALKSAHKPALLVKIAPDLTTQDKEDIASVVRELRIDGLIVTNTTVSRPASLQGALRSETGGLSGKPLRDLSTQTIREMYALTQGRVPIIGVGGVSSGQDALEKIRAGASLVQLYTALTYRGPPVVHRVKRELEALLREQGFTRVTDAIGADHRR</sequence>
<protein>
    <recommendedName>
        <fullName evidence="6">Dihydroorotate dehydrogenase (quinone), mitochondrial</fullName>
        <ecNumber evidence="5">1.3.5.2</ecNumber>
    </recommendedName>
</protein>
<dbReference type="GO" id="GO:0005743">
    <property type="term" value="C:mitochondrial inner membrane"/>
    <property type="evidence" value="ECO:0007669"/>
    <property type="project" value="TreeGrafter"/>
</dbReference>
<evidence type="ECO:0000256" key="7">
    <source>
        <dbReference type="ARBA" id="ARBA00022630"/>
    </source>
</evidence>
<dbReference type="GO" id="GO:0044205">
    <property type="term" value="P:'de novo' UMP biosynthetic process"/>
    <property type="evidence" value="ECO:0007669"/>
    <property type="project" value="UniProtKB-UniPathway"/>
</dbReference>
<dbReference type="PANTHER" id="PTHR48109">
    <property type="entry name" value="DIHYDROOROTATE DEHYDROGENASE (QUINONE), MITOCHONDRIAL-RELATED"/>
    <property type="match status" value="1"/>
</dbReference>
<dbReference type="InterPro" id="IPR013785">
    <property type="entry name" value="Aldolase_TIM"/>
</dbReference>
<dbReference type="InterPro" id="IPR050074">
    <property type="entry name" value="DHO_dehydrogenase"/>
</dbReference>
<accession>A0A7J8CFF1</accession>
<dbReference type="GO" id="GO:0106430">
    <property type="term" value="F:dihydroorotate dehydrogenase (quinone) activity"/>
    <property type="evidence" value="ECO:0007669"/>
    <property type="project" value="UniProtKB-EC"/>
</dbReference>
<keyword evidence="9" id="KW-0560">Oxidoreductase</keyword>
<comment type="subcellular location">
    <subcellularLocation>
        <location evidence="2">Membrane</location>
    </subcellularLocation>
</comment>
<comment type="similarity">
    <text evidence="4">Belongs to the dihydroorotate dehydrogenase family. Type 2 subfamily.</text>
</comment>
<evidence type="ECO:0000256" key="12">
    <source>
        <dbReference type="ARBA" id="ARBA00048639"/>
    </source>
</evidence>
<comment type="function">
    <text evidence="11">Catalyzes the conversion of dihydroorotate to orotate with quinone as electron acceptor. Required for UMP biosynthesis via de novo pathway.</text>
</comment>
<dbReference type="CDD" id="cd04738">
    <property type="entry name" value="DHOD_2_like"/>
    <property type="match status" value="1"/>
</dbReference>
<evidence type="ECO:0000256" key="10">
    <source>
        <dbReference type="ARBA" id="ARBA00023136"/>
    </source>
</evidence>
<comment type="pathway">
    <text evidence="3">Pyrimidine metabolism; UMP biosynthesis via de novo pathway; orotate from (S)-dihydroorotate (quinone route): step 1/1.</text>
</comment>
<dbReference type="Gene3D" id="3.20.20.70">
    <property type="entry name" value="Aldolase class I"/>
    <property type="match status" value="1"/>
</dbReference>
<evidence type="ECO:0000256" key="6">
    <source>
        <dbReference type="ARBA" id="ARBA00017599"/>
    </source>
</evidence>
<dbReference type="SUPFAM" id="SSF51395">
    <property type="entry name" value="FMN-linked oxidoreductases"/>
    <property type="match status" value="1"/>
</dbReference>
<dbReference type="AlphaFoldDB" id="A0A7J8CFF1"/>
<feature type="domain" description="Dihydroorotate dehydrogenase catalytic" evidence="13">
    <location>
        <begin position="32"/>
        <end position="169"/>
    </location>
</feature>
<dbReference type="EMBL" id="JACASE010000014">
    <property type="protein sequence ID" value="KAF6409591.1"/>
    <property type="molecule type" value="Genomic_DNA"/>
</dbReference>
<dbReference type="NCBIfam" id="TIGR01036">
    <property type="entry name" value="pyrD_sub2"/>
    <property type="match status" value="1"/>
</dbReference>
<reference evidence="14 15" key="1">
    <citation type="journal article" date="2020" name="Nature">
        <title>Six reference-quality genomes reveal evolution of bat adaptations.</title>
        <authorList>
            <person name="Jebb D."/>
            <person name="Huang Z."/>
            <person name="Pippel M."/>
            <person name="Hughes G.M."/>
            <person name="Lavrichenko K."/>
            <person name="Devanna P."/>
            <person name="Winkler S."/>
            <person name="Jermiin L.S."/>
            <person name="Skirmuntt E.C."/>
            <person name="Katzourakis A."/>
            <person name="Burkitt-Gray L."/>
            <person name="Ray D.A."/>
            <person name="Sullivan K.A.M."/>
            <person name="Roscito J.G."/>
            <person name="Kirilenko B.M."/>
            <person name="Davalos L.M."/>
            <person name="Corthals A.P."/>
            <person name="Power M.L."/>
            <person name="Jones G."/>
            <person name="Ransome R.D."/>
            <person name="Dechmann D.K.N."/>
            <person name="Locatelli A.G."/>
            <person name="Puechmaille S.J."/>
            <person name="Fedrigo O."/>
            <person name="Jarvis E.D."/>
            <person name="Hiller M."/>
            <person name="Vernes S.C."/>
            <person name="Myers E.W."/>
            <person name="Teeling E.C."/>
        </authorList>
    </citation>
    <scope>NUCLEOTIDE SEQUENCE [LARGE SCALE GENOMIC DNA]</scope>
    <source>
        <strain evidence="14">MRouAeg1</strain>
        <tissue evidence="14">Muscle</tissue>
    </source>
</reference>
<dbReference type="EC" id="1.3.5.2" evidence="5"/>
<evidence type="ECO:0000256" key="3">
    <source>
        <dbReference type="ARBA" id="ARBA00005161"/>
    </source>
</evidence>
<comment type="catalytic activity">
    <reaction evidence="12">
        <text>(S)-dihydroorotate + a quinone = orotate + a quinol</text>
        <dbReference type="Rhea" id="RHEA:30187"/>
        <dbReference type="ChEBI" id="CHEBI:24646"/>
        <dbReference type="ChEBI" id="CHEBI:30839"/>
        <dbReference type="ChEBI" id="CHEBI:30864"/>
        <dbReference type="ChEBI" id="CHEBI:132124"/>
        <dbReference type="EC" id="1.3.5.2"/>
    </reaction>
</comment>
<evidence type="ECO:0000313" key="15">
    <source>
        <dbReference type="Proteomes" id="UP000593571"/>
    </source>
</evidence>
<evidence type="ECO:0000313" key="14">
    <source>
        <dbReference type="EMBL" id="KAF6409591.1"/>
    </source>
</evidence>
<evidence type="ECO:0000256" key="1">
    <source>
        <dbReference type="ARBA" id="ARBA00001917"/>
    </source>
</evidence>
<keyword evidence="8" id="KW-0288">FMN</keyword>